<reference evidence="2" key="1">
    <citation type="submission" date="2022-01" db="EMBL/GenBank/DDBJ databases">
        <title>PSI-footprinting approach for the identification of protein synthesis inhibitor producers.</title>
        <authorList>
            <person name="Handel F."/>
            <person name="Kulik A."/>
            <person name="Wex K.W."/>
            <person name="Berscheid A."/>
            <person name="Saur J.S."/>
            <person name="Winkler A."/>
            <person name="Wibberg D."/>
            <person name="Kalinowski J."/>
            <person name="Broetz-Oesterhelt H."/>
            <person name="Mast Y."/>
        </authorList>
    </citation>
    <scope>NUCLEOTIDE SEQUENCE</scope>
    <source>
        <strain evidence="2">KNN 49.3e</strain>
    </source>
</reference>
<dbReference type="RefSeq" id="WP_116114671.1">
    <property type="nucleotide sequence ID" value="NZ_CP091196.1"/>
</dbReference>
<dbReference type="InterPro" id="IPR052189">
    <property type="entry name" value="L-asp_N-monooxygenase_NS-form"/>
</dbReference>
<name>A0ABY4NMG7_9PSEU</name>
<accession>A0ABY4NMG7</accession>
<dbReference type="Proteomes" id="UP000830158">
    <property type="component" value="Chromosome"/>
</dbReference>
<keyword evidence="3" id="KW-1185">Reference proteome</keyword>
<dbReference type="InterPro" id="IPR038732">
    <property type="entry name" value="HpyO/CreE_NAD-binding"/>
</dbReference>
<proteinExistence type="predicted"/>
<evidence type="ECO:0000313" key="2">
    <source>
        <dbReference type="EMBL" id="UQS21521.1"/>
    </source>
</evidence>
<dbReference type="PANTHER" id="PTHR40254:SF1">
    <property type="entry name" value="BLR0577 PROTEIN"/>
    <property type="match status" value="1"/>
</dbReference>
<dbReference type="PANTHER" id="PTHR40254">
    <property type="entry name" value="BLR0577 PROTEIN"/>
    <property type="match status" value="1"/>
</dbReference>
<gene>
    <name evidence="2" type="ORF">L1857_01100</name>
</gene>
<dbReference type="Pfam" id="PF13454">
    <property type="entry name" value="NAD_binding_9"/>
    <property type="match status" value="1"/>
</dbReference>
<protein>
    <submittedName>
        <fullName evidence="2">FAD/NAD(P)-binding protein</fullName>
    </submittedName>
</protein>
<feature type="domain" description="FAD-dependent urate hydroxylase HpyO/Asp monooxygenase CreE-like FAD/NAD(P)-binding" evidence="1">
    <location>
        <begin position="7"/>
        <end position="182"/>
    </location>
</feature>
<dbReference type="InterPro" id="IPR036188">
    <property type="entry name" value="FAD/NAD-bd_sf"/>
</dbReference>
<sequence>MAPSQLAIVGAGPRGVGVLERLSANAAALLGPAGLVVHLIDPFPPGAGRIWRYEQSPLLRMNSMAEDVTMFTDDTVTMDGPVRTGPSLWQWAREVRAGRIRYDVPEDLRDELFALRGTSFPTRRLASAYLDWVYRHVLAGLAPGIEVVEHRTRATRIDETRVWLAGVDEPLDVDVIVLAVGHLDAEPGSGERELAEFAAAHGLAYYPAGYPADVDYQHVAPGEPVLVRGFGLAFVDLMLLLTEGRGGRFTEHVGGLVYHPSGAEPVLHIGSRRGVPYHAKPGYRLQGAPLGLPRFFGPERVSELLERGRQLDFRADVWPHVAKELAWGYYSELFTAHPSRVRMSFADFSRCFAEFSWDSAEMRALVRRAVPAEEDRLDLERLDRPLAGLRFGTAEEFGKYLRSYVEADLARRADPAYSADLGAFMALLSAYQQMPPLMASGSLDVSDVDGWWHGFFSYYASGPPPRRLQELLALHEAGVVSFLGADVRISVGSSGFVASSGSFPGSVTARTLIEARLPEPSVRRASDGLLAQLRGAGELAEEHVRDLPSGRIATRVSDGRLLDATGRPHSRRFALGPHTSARSAAAFTRPRTNGLSFRQNDATAREILRLLRDERPG</sequence>
<evidence type="ECO:0000259" key="1">
    <source>
        <dbReference type="Pfam" id="PF13454"/>
    </source>
</evidence>
<dbReference type="SUPFAM" id="SSF51905">
    <property type="entry name" value="FAD/NAD(P)-binding domain"/>
    <property type="match status" value="1"/>
</dbReference>
<organism evidence="2 3">
    <name type="scientific">Amycolatopsis thermalba</name>
    <dbReference type="NCBI Taxonomy" id="944492"/>
    <lineage>
        <taxon>Bacteria</taxon>
        <taxon>Bacillati</taxon>
        <taxon>Actinomycetota</taxon>
        <taxon>Actinomycetes</taxon>
        <taxon>Pseudonocardiales</taxon>
        <taxon>Pseudonocardiaceae</taxon>
        <taxon>Amycolatopsis</taxon>
    </lineage>
</organism>
<dbReference type="EMBL" id="CP091196">
    <property type="protein sequence ID" value="UQS21521.1"/>
    <property type="molecule type" value="Genomic_DNA"/>
</dbReference>
<evidence type="ECO:0000313" key="3">
    <source>
        <dbReference type="Proteomes" id="UP000830158"/>
    </source>
</evidence>